<organism evidence="2 3">
    <name type="scientific">Edaphochlamys debaryana</name>
    <dbReference type="NCBI Taxonomy" id="47281"/>
    <lineage>
        <taxon>Eukaryota</taxon>
        <taxon>Viridiplantae</taxon>
        <taxon>Chlorophyta</taxon>
        <taxon>core chlorophytes</taxon>
        <taxon>Chlorophyceae</taxon>
        <taxon>CS clade</taxon>
        <taxon>Chlamydomonadales</taxon>
        <taxon>Chlamydomonadales incertae sedis</taxon>
        <taxon>Edaphochlamys</taxon>
    </lineage>
</organism>
<feature type="compositionally biased region" description="Low complexity" evidence="1">
    <location>
        <begin position="977"/>
        <end position="989"/>
    </location>
</feature>
<dbReference type="AlphaFoldDB" id="A0A835XKR5"/>
<accession>A0A835XKR5</accession>
<gene>
    <name evidence="2" type="ORF">HYH03_017145</name>
</gene>
<feature type="region of interest" description="Disordered" evidence="1">
    <location>
        <begin position="703"/>
        <end position="747"/>
    </location>
</feature>
<evidence type="ECO:0000313" key="2">
    <source>
        <dbReference type="EMBL" id="KAG2484056.1"/>
    </source>
</evidence>
<evidence type="ECO:0000313" key="3">
    <source>
        <dbReference type="Proteomes" id="UP000612055"/>
    </source>
</evidence>
<feature type="compositionally biased region" description="Pro residues" evidence="1">
    <location>
        <begin position="49"/>
        <end position="58"/>
    </location>
</feature>
<dbReference type="EMBL" id="JAEHOE010000159">
    <property type="protein sequence ID" value="KAG2484056.1"/>
    <property type="molecule type" value="Genomic_DNA"/>
</dbReference>
<feature type="compositionally biased region" description="Low complexity" evidence="1">
    <location>
        <begin position="882"/>
        <end position="905"/>
    </location>
</feature>
<reference evidence="2" key="1">
    <citation type="journal article" date="2020" name="bioRxiv">
        <title>Comparative genomics of Chlamydomonas.</title>
        <authorList>
            <person name="Craig R.J."/>
            <person name="Hasan A.R."/>
            <person name="Ness R.W."/>
            <person name="Keightley P.D."/>
        </authorList>
    </citation>
    <scope>NUCLEOTIDE SEQUENCE</scope>
    <source>
        <strain evidence="2">CCAP 11/70</strain>
    </source>
</reference>
<evidence type="ECO:0000256" key="1">
    <source>
        <dbReference type="SAM" id="MobiDB-lite"/>
    </source>
</evidence>
<keyword evidence="3" id="KW-1185">Reference proteome</keyword>
<feature type="region of interest" description="Disordered" evidence="1">
    <location>
        <begin position="401"/>
        <end position="473"/>
    </location>
</feature>
<feature type="region of interest" description="Disordered" evidence="1">
    <location>
        <begin position="876"/>
        <end position="921"/>
    </location>
</feature>
<evidence type="ECO:0008006" key="4">
    <source>
        <dbReference type="Google" id="ProtNLM"/>
    </source>
</evidence>
<dbReference type="OrthoDB" id="553143at2759"/>
<proteinExistence type="predicted"/>
<comment type="caution">
    <text evidence="2">The sequence shown here is derived from an EMBL/GenBank/DDBJ whole genome shotgun (WGS) entry which is preliminary data.</text>
</comment>
<feature type="region of interest" description="Disordered" evidence="1">
    <location>
        <begin position="977"/>
        <end position="1025"/>
    </location>
</feature>
<feature type="region of interest" description="Disordered" evidence="1">
    <location>
        <begin position="47"/>
        <end position="78"/>
    </location>
</feature>
<sequence length="1070" mass="106769">MPIADSLQNRPPSSQQRALWLGWQLPPTPSPEALTCARRLLEEAGLCPRPSPLPGPPRGPHKAAQLPPSPQAPAASDGPAISAAVAEILLKALAEPSAWPWVRPALPELLLLLSRLRVTPSAALEDALCRHLRRGVLPRQPEPLWHALAAAGAGAGPTARHRRLGRVARPQAPPAFRLSRAMAAAGMAGHGPWQLLAERHLAPRHGGGAPVLEALGPEGLAQLAAAFAGAGYHPVQLFGAIADRLAPAAPRLAPASLARALASFASVRHHDPALAATLLGEASARLTYGGGGGGSSAGSAAAASRGGGGGGGGLLSRAGAALFGGVGGAGPDRAHRVPHGFALPQLAALAQAAVTLGPDGGGGGGGRVSEAAAEVLAAVAEEAEEAVGAYLVSRLERADRAAESGSQGGAPEGGPADPTAGAISLPYANPEGVQAAASSAEGAGEEEATDDYGGARGESLTSDADGGDEAGGSGGPAAWLAPVYNLLSALVAGGAAAGPTSPPALAAAAVAFRHLATPAALATAEPHLTAAQLATLLAALLPDGAAAAAGAEHPYPMAPPPPYSRIGPTDAVEGSSSRSTETDASAEADAVAAVAAALRRRADPATVRGGVSLLAAWHTLAAARSAAGSGGTAAAARDPRAVQELLPAVAAAAASDAGRRFLLTAAEPAARFVEGTRQQLQPQHLRMHAQALALSPPVSLTAPLDPLAAPRHGRSQPLARAALSEPDGDGDGVNVDGGAAGALVRGPGPLPGPAGPLLGPLELGDVLWALAANGYRTNQGAELRALYMRAATQGVVSIDDPRWLALARTHVLLLTGWGGGLGRAAAGLRSSWFNALGYAWERQAVRRGEHLAGSQGLPLPLDTAAAAFVRSVEATAADVARGRTPTPSRSPSGPDVDGEAGARPRWGGGWGGLARSEGGGGGWRLSPMHAWAMPNPSPDIRLTIPLLARRRGGGGAGGGGEVAIALDLTCRADEALTTAPSEPTAPSAEARSDVGAGTESEAEVESGPTGLAAVSGPGGGPSVAPLLGPARWRRLVLRGLGMRVRPLRQADWEAATPAERAELVRNALQS</sequence>
<protein>
    <recommendedName>
        <fullName evidence="4">RAP domain-containing protein</fullName>
    </recommendedName>
</protein>
<feature type="compositionally biased region" description="Low complexity" evidence="1">
    <location>
        <begin position="732"/>
        <end position="747"/>
    </location>
</feature>
<dbReference type="Proteomes" id="UP000612055">
    <property type="component" value="Unassembled WGS sequence"/>
</dbReference>
<name>A0A835XKR5_9CHLO</name>
<feature type="compositionally biased region" description="Gly residues" evidence="1">
    <location>
        <begin position="906"/>
        <end position="921"/>
    </location>
</feature>
<feature type="region of interest" description="Disordered" evidence="1">
    <location>
        <begin position="551"/>
        <end position="586"/>
    </location>
</feature>